<gene>
    <name evidence="1" type="ORF">NQ315_005674</name>
</gene>
<evidence type="ECO:0000313" key="1">
    <source>
        <dbReference type="EMBL" id="KAJ8913877.1"/>
    </source>
</evidence>
<reference evidence="1 2" key="1">
    <citation type="journal article" date="2023" name="Insect Mol. Biol.">
        <title>Genome sequencing provides insights into the evolution of gene families encoding plant cell wall-degrading enzymes in longhorned beetles.</title>
        <authorList>
            <person name="Shin N.R."/>
            <person name="Okamura Y."/>
            <person name="Kirsch R."/>
            <person name="Pauchet Y."/>
        </authorList>
    </citation>
    <scope>NUCLEOTIDE SEQUENCE [LARGE SCALE GENOMIC DNA]</scope>
    <source>
        <strain evidence="1">EAD_L_NR</strain>
    </source>
</reference>
<organism evidence="1 2">
    <name type="scientific">Exocentrus adspersus</name>
    <dbReference type="NCBI Taxonomy" id="1586481"/>
    <lineage>
        <taxon>Eukaryota</taxon>
        <taxon>Metazoa</taxon>
        <taxon>Ecdysozoa</taxon>
        <taxon>Arthropoda</taxon>
        <taxon>Hexapoda</taxon>
        <taxon>Insecta</taxon>
        <taxon>Pterygota</taxon>
        <taxon>Neoptera</taxon>
        <taxon>Endopterygota</taxon>
        <taxon>Coleoptera</taxon>
        <taxon>Polyphaga</taxon>
        <taxon>Cucujiformia</taxon>
        <taxon>Chrysomeloidea</taxon>
        <taxon>Cerambycidae</taxon>
        <taxon>Lamiinae</taxon>
        <taxon>Acanthocinini</taxon>
        <taxon>Exocentrus</taxon>
    </lineage>
</organism>
<sequence>MKEDTRESLLPGTYGVYDVIQIKFLTSGHSFMPCDKDFALIEKRKRVMKSFIPDDLVNVIQSARYNPPFEVIKMTDFGFWDIKRPADLLLNISKLQISKAATIRIEKK</sequence>
<dbReference type="AlphaFoldDB" id="A0AAV8VHR9"/>
<proteinExistence type="predicted"/>
<dbReference type="Proteomes" id="UP001159042">
    <property type="component" value="Unassembled WGS sequence"/>
</dbReference>
<keyword evidence="2" id="KW-1185">Reference proteome</keyword>
<accession>A0AAV8VHR9</accession>
<comment type="caution">
    <text evidence="1">The sequence shown here is derived from an EMBL/GenBank/DDBJ whole genome shotgun (WGS) entry which is preliminary data.</text>
</comment>
<dbReference type="EMBL" id="JANEYG010000085">
    <property type="protein sequence ID" value="KAJ8913877.1"/>
    <property type="molecule type" value="Genomic_DNA"/>
</dbReference>
<evidence type="ECO:0000313" key="2">
    <source>
        <dbReference type="Proteomes" id="UP001159042"/>
    </source>
</evidence>
<name>A0AAV8VHR9_9CUCU</name>
<protein>
    <submittedName>
        <fullName evidence="1">Uncharacterized protein</fullName>
    </submittedName>
</protein>